<organism evidence="4 5">
    <name type="scientific">Pseudomicrostroma glucosiphilum</name>
    <dbReference type="NCBI Taxonomy" id="1684307"/>
    <lineage>
        <taxon>Eukaryota</taxon>
        <taxon>Fungi</taxon>
        <taxon>Dikarya</taxon>
        <taxon>Basidiomycota</taxon>
        <taxon>Ustilaginomycotina</taxon>
        <taxon>Exobasidiomycetes</taxon>
        <taxon>Microstromatales</taxon>
        <taxon>Microstromatales incertae sedis</taxon>
        <taxon>Pseudomicrostroma</taxon>
    </lineage>
</organism>
<dbReference type="STRING" id="1684307.A0A316UJW7"/>
<dbReference type="InterPro" id="IPR000782">
    <property type="entry name" value="FAS1_domain"/>
</dbReference>
<dbReference type="EMBL" id="KZ819321">
    <property type="protein sequence ID" value="PWN24263.1"/>
    <property type="molecule type" value="Genomic_DNA"/>
</dbReference>
<sequence>MRFNTQALTCIALAGAAAAAPSSTSDLTFTSTNSLTSWLSSSIQTVLAPIFGGVTKEVSVATSLASYEASDKSIYDVITTNEHFTKLAKAVNYSSDSTKDLLKGKTGVPLTIFAPVNWEDPHHEGQLMASLEGPHSAALMQATNSWAVVSKHIDDYETAVASLSSSDDDKERRRRRLAYFIDAVLAYHLVDADKETISSTQLAQNSTVGTKLSIDGKIAEYIGKLNDGLPLRIRVGKSLLPKPGVYLNFYSRVVYPDAKLSNGVLHAVSYPLAQFPSILQGLYWSEPQFSTLTTAFLKTGSEGYLALPVAKRPSHKTNDDDEHHHHHNQSLRYGLSDPKGTTASTLFAPSNAAWDRLPWGFRAFLFSPGKGADLLGKVLMLHSIPNDVFYADSVHHVTKHETPTEVKGETFTIDADSAYKLLSGGDDDGDDKPPHGSSNVTRYVFDSVLPKIHSGKNHTTPPPDKARKFEKVYVDVYRYYLLPGSKGPLQTRVTVQGVAVLIQDVVNLNGATHLITRFIKPEGHPHKGIWAEIAEEAEKAGFGAVDLVEEARLNRW</sequence>
<dbReference type="SMART" id="SM00554">
    <property type="entry name" value="FAS1"/>
    <property type="match status" value="1"/>
</dbReference>
<gene>
    <name evidence="4" type="ORF">BCV69DRAFT_280153</name>
</gene>
<dbReference type="Pfam" id="PF02469">
    <property type="entry name" value="Fasciclin"/>
    <property type="match status" value="1"/>
</dbReference>
<evidence type="ECO:0000256" key="2">
    <source>
        <dbReference type="SAM" id="SignalP"/>
    </source>
</evidence>
<dbReference type="PROSITE" id="PS50213">
    <property type="entry name" value="FAS1"/>
    <property type="match status" value="2"/>
</dbReference>
<dbReference type="PANTHER" id="PTHR10900:SF125">
    <property type="entry name" value="FAS1 DOMAIN-CONTAINING PROTEIN YLR001C"/>
    <property type="match status" value="1"/>
</dbReference>
<dbReference type="GO" id="GO:0005615">
    <property type="term" value="C:extracellular space"/>
    <property type="evidence" value="ECO:0007669"/>
    <property type="project" value="TreeGrafter"/>
</dbReference>
<dbReference type="GeneID" id="37013244"/>
<proteinExistence type="predicted"/>
<feature type="domain" description="FAS1" evidence="3">
    <location>
        <begin position="71"/>
        <end position="272"/>
    </location>
</feature>
<name>A0A316UJW7_9BASI</name>
<feature type="signal peptide" evidence="2">
    <location>
        <begin position="1"/>
        <end position="19"/>
    </location>
</feature>
<evidence type="ECO:0000256" key="1">
    <source>
        <dbReference type="SAM" id="MobiDB-lite"/>
    </source>
</evidence>
<reference evidence="4 5" key="1">
    <citation type="journal article" date="2018" name="Mol. Biol. Evol.">
        <title>Broad Genomic Sampling Reveals a Smut Pathogenic Ancestry of the Fungal Clade Ustilaginomycotina.</title>
        <authorList>
            <person name="Kijpornyongpan T."/>
            <person name="Mondo S.J."/>
            <person name="Barry K."/>
            <person name="Sandor L."/>
            <person name="Lee J."/>
            <person name="Lipzen A."/>
            <person name="Pangilinan J."/>
            <person name="LaButti K."/>
            <person name="Hainaut M."/>
            <person name="Henrissat B."/>
            <person name="Grigoriev I.V."/>
            <person name="Spatafora J.W."/>
            <person name="Aime M.C."/>
        </authorList>
    </citation>
    <scope>NUCLEOTIDE SEQUENCE [LARGE SCALE GENOMIC DNA]</scope>
    <source>
        <strain evidence="4 5">MCA 4718</strain>
    </source>
</reference>
<feature type="region of interest" description="Disordered" evidence="1">
    <location>
        <begin position="312"/>
        <end position="335"/>
    </location>
</feature>
<dbReference type="Gene3D" id="2.30.180.10">
    <property type="entry name" value="FAS1 domain"/>
    <property type="match status" value="2"/>
</dbReference>
<dbReference type="AlphaFoldDB" id="A0A316UJW7"/>
<evidence type="ECO:0000313" key="4">
    <source>
        <dbReference type="EMBL" id="PWN24263.1"/>
    </source>
</evidence>
<dbReference type="OrthoDB" id="7700931at2759"/>
<feature type="chain" id="PRO_5016351575" description="FAS1 domain-containing protein" evidence="2">
    <location>
        <begin position="20"/>
        <end position="556"/>
    </location>
</feature>
<keyword evidence="2" id="KW-0732">Signal</keyword>
<dbReference type="InterPro" id="IPR036378">
    <property type="entry name" value="FAS1_dom_sf"/>
</dbReference>
<keyword evidence="5" id="KW-1185">Reference proteome</keyword>
<feature type="domain" description="FAS1" evidence="3">
    <location>
        <begin position="276"/>
        <end position="519"/>
    </location>
</feature>
<evidence type="ECO:0000259" key="3">
    <source>
        <dbReference type="PROSITE" id="PS50213"/>
    </source>
</evidence>
<protein>
    <recommendedName>
        <fullName evidence="3">FAS1 domain-containing protein</fullName>
    </recommendedName>
</protein>
<dbReference type="PANTHER" id="PTHR10900">
    <property type="entry name" value="PERIOSTIN-RELATED"/>
    <property type="match status" value="1"/>
</dbReference>
<dbReference type="SUPFAM" id="SSF82153">
    <property type="entry name" value="FAS1 domain"/>
    <property type="match status" value="2"/>
</dbReference>
<dbReference type="Proteomes" id="UP000245942">
    <property type="component" value="Unassembled WGS sequence"/>
</dbReference>
<accession>A0A316UJW7</accession>
<dbReference type="InterPro" id="IPR050904">
    <property type="entry name" value="Adhesion/Biosynth-related"/>
</dbReference>
<dbReference type="RefSeq" id="XP_025351423.1">
    <property type="nucleotide sequence ID" value="XM_025491510.1"/>
</dbReference>
<evidence type="ECO:0000313" key="5">
    <source>
        <dbReference type="Proteomes" id="UP000245942"/>
    </source>
</evidence>